<evidence type="ECO:0000313" key="2">
    <source>
        <dbReference type="Proteomes" id="UP000828390"/>
    </source>
</evidence>
<accession>A0A9D4GBB7</accession>
<dbReference type="Proteomes" id="UP000828390">
    <property type="component" value="Unassembled WGS sequence"/>
</dbReference>
<evidence type="ECO:0000313" key="1">
    <source>
        <dbReference type="EMBL" id="KAH3811905.1"/>
    </source>
</evidence>
<organism evidence="1 2">
    <name type="scientific">Dreissena polymorpha</name>
    <name type="common">Zebra mussel</name>
    <name type="synonym">Mytilus polymorpha</name>
    <dbReference type="NCBI Taxonomy" id="45954"/>
    <lineage>
        <taxon>Eukaryota</taxon>
        <taxon>Metazoa</taxon>
        <taxon>Spiralia</taxon>
        <taxon>Lophotrochozoa</taxon>
        <taxon>Mollusca</taxon>
        <taxon>Bivalvia</taxon>
        <taxon>Autobranchia</taxon>
        <taxon>Heteroconchia</taxon>
        <taxon>Euheterodonta</taxon>
        <taxon>Imparidentia</taxon>
        <taxon>Neoheterodontei</taxon>
        <taxon>Myida</taxon>
        <taxon>Dreissenoidea</taxon>
        <taxon>Dreissenidae</taxon>
        <taxon>Dreissena</taxon>
    </lineage>
</organism>
<proteinExistence type="predicted"/>
<dbReference type="EMBL" id="JAIWYP010000006">
    <property type="protein sequence ID" value="KAH3811905.1"/>
    <property type="molecule type" value="Genomic_DNA"/>
</dbReference>
<name>A0A9D4GBB7_DREPO</name>
<comment type="caution">
    <text evidence="1">The sequence shown here is derived from an EMBL/GenBank/DDBJ whole genome shotgun (WGS) entry which is preliminary data.</text>
</comment>
<gene>
    <name evidence="1" type="ORF">DPMN_140322</name>
</gene>
<dbReference type="AlphaFoldDB" id="A0A9D4GBB7"/>
<sequence>MDSMYVYHDELGPAFVSHHAEALQPSDDLRPMFLSLGNTLIFADTRTIDSMSSDRRAITGR</sequence>
<protein>
    <submittedName>
        <fullName evidence="1">Uncharacterized protein</fullName>
    </submittedName>
</protein>
<reference evidence="1" key="2">
    <citation type="submission" date="2020-11" db="EMBL/GenBank/DDBJ databases">
        <authorList>
            <person name="McCartney M.A."/>
            <person name="Auch B."/>
            <person name="Kono T."/>
            <person name="Mallez S."/>
            <person name="Becker A."/>
            <person name="Gohl D.M."/>
            <person name="Silverstein K.A.T."/>
            <person name="Koren S."/>
            <person name="Bechman K.B."/>
            <person name="Herman A."/>
            <person name="Abrahante J.E."/>
            <person name="Garbe J."/>
        </authorList>
    </citation>
    <scope>NUCLEOTIDE SEQUENCE</scope>
    <source>
        <strain evidence="1">Duluth1</strain>
        <tissue evidence="1">Whole animal</tissue>
    </source>
</reference>
<reference evidence="1" key="1">
    <citation type="journal article" date="2019" name="bioRxiv">
        <title>The Genome of the Zebra Mussel, Dreissena polymorpha: A Resource for Invasive Species Research.</title>
        <authorList>
            <person name="McCartney M.A."/>
            <person name="Auch B."/>
            <person name="Kono T."/>
            <person name="Mallez S."/>
            <person name="Zhang Y."/>
            <person name="Obille A."/>
            <person name="Becker A."/>
            <person name="Abrahante J.E."/>
            <person name="Garbe J."/>
            <person name="Badalamenti J.P."/>
            <person name="Herman A."/>
            <person name="Mangelson H."/>
            <person name="Liachko I."/>
            <person name="Sullivan S."/>
            <person name="Sone E.D."/>
            <person name="Koren S."/>
            <person name="Silverstein K.A.T."/>
            <person name="Beckman K.B."/>
            <person name="Gohl D.M."/>
        </authorList>
    </citation>
    <scope>NUCLEOTIDE SEQUENCE</scope>
    <source>
        <strain evidence="1">Duluth1</strain>
        <tissue evidence="1">Whole animal</tissue>
    </source>
</reference>
<keyword evidence="2" id="KW-1185">Reference proteome</keyword>